<organism evidence="1">
    <name type="scientific">Anguilla anguilla</name>
    <name type="common">European freshwater eel</name>
    <name type="synonym">Muraena anguilla</name>
    <dbReference type="NCBI Taxonomy" id="7936"/>
    <lineage>
        <taxon>Eukaryota</taxon>
        <taxon>Metazoa</taxon>
        <taxon>Chordata</taxon>
        <taxon>Craniata</taxon>
        <taxon>Vertebrata</taxon>
        <taxon>Euteleostomi</taxon>
        <taxon>Actinopterygii</taxon>
        <taxon>Neopterygii</taxon>
        <taxon>Teleostei</taxon>
        <taxon>Anguilliformes</taxon>
        <taxon>Anguillidae</taxon>
        <taxon>Anguilla</taxon>
    </lineage>
</organism>
<proteinExistence type="predicted"/>
<name>A0A0E9RNH6_ANGAN</name>
<protein>
    <submittedName>
        <fullName evidence="1">Uncharacterized protein</fullName>
    </submittedName>
</protein>
<reference evidence="1" key="2">
    <citation type="journal article" date="2015" name="Fish Shellfish Immunol.">
        <title>Early steps in the European eel (Anguilla anguilla)-Vibrio vulnificus interaction in the gills: Role of the RtxA13 toxin.</title>
        <authorList>
            <person name="Callol A."/>
            <person name="Pajuelo D."/>
            <person name="Ebbesson L."/>
            <person name="Teles M."/>
            <person name="MacKenzie S."/>
            <person name="Amaro C."/>
        </authorList>
    </citation>
    <scope>NUCLEOTIDE SEQUENCE</scope>
</reference>
<accession>A0A0E9RNH6</accession>
<evidence type="ECO:0000313" key="1">
    <source>
        <dbReference type="EMBL" id="JAH30649.1"/>
    </source>
</evidence>
<reference evidence="1" key="1">
    <citation type="submission" date="2014-11" db="EMBL/GenBank/DDBJ databases">
        <authorList>
            <person name="Amaro Gonzalez C."/>
        </authorList>
    </citation>
    <scope>NUCLEOTIDE SEQUENCE</scope>
</reference>
<sequence>MNAHNFWMISWMSGVHVLKPCSVYMERGHV</sequence>
<dbReference type="EMBL" id="GBXM01077928">
    <property type="protein sequence ID" value="JAH30649.1"/>
    <property type="molecule type" value="Transcribed_RNA"/>
</dbReference>
<dbReference type="AlphaFoldDB" id="A0A0E9RNH6"/>